<keyword evidence="9" id="KW-0540">Nuclease</keyword>
<gene>
    <name evidence="15" type="ORF">S01H1_67459</name>
</gene>
<dbReference type="NCBIfam" id="NF000595">
    <property type="entry name" value="PRK00015.1-3"/>
    <property type="match status" value="1"/>
</dbReference>
<evidence type="ECO:0000256" key="8">
    <source>
        <dbReference type="ARBA" id="ARBA00022490"/>
    </source>
</evidence>
<dbReference type="InterPro" id="IPR001352">
    <property type="entry name" value="RNase_HII/HIII"/>
</dbReference>
<evidence type="ECO:0000256" key="4">
    <source>
        <dbReference type="ARBA" id="ARBA00004496"/>
    </source>
</evidence>
<dbReference type="EMBL" id="BARS01044679">
    <property type="protein sequence ID" value="GAG38789.1"/>
    <property type="molecule type" value="Genomic_DNA"/>
</dbReference>
<accession>X0X6C4</accession>
<protein>
    <recommendedName>
        <fullName evidence="7">Ribonuclease HII</fullName>
        <ecNumber evidence="6">3.1.26.4</ecNumber>
    </recommendedName>
</protein>
<evidence type="ECO:0000256" key="3">
    <source>
        <dbReference type="ARBA" id="ARBA00001946"/>
    </source>
</evidence>
<sequence length="179" mass="20150">PVVCAAVILPDRFRGNGIADSKLLTPNKREELFNYILDKAAAHKIVAIDQTVIDQINILQASLLGMKLAIYNMRGFPDFVIVDGRQEIPDLGLPQLPVIKGDQKSMSVAAASILAKVARDRIMEKLHTIYPQYNFKQNKGYPTRAHKEAILKYGPCCYHRRSFKFISKARGLQEQLVLD</sequence>
<dbReference type="Pfam" id="PF01351">
    <property type="entry name" value="RNase_HII"/>
    <property type="match status" value="1"/>
</dbReference>
<reference evidence="15" key="1">
    <citation type="journal article" date="2014" name="Front. Microbiol.">
        <title>High frequency of phylogenetically diverse reductive dehalogenase-homologous genes in deep subseafloor sedimentary metagenomes.</title>
        <authorList>
            <person name="Kawai M."/>
            <person name="Futagami T."/>
            <person name="Toyoda A."/>
            <person name="Takaki Y."/>
            <person name="Nishi S."/>
            <person name="Hori S."/>
            <person name="Arai W."/>
            <person name="Tsubouchi T."/>
            <person name="Morono Y."/>
            <person name="Uchiyama I."/>
            <person name="Ito T."/>
            <person name="Fujiyama A."/>
            <person name="Inagaki F."/>
            <person name="Takami H."/>
        </authorList>
    </citation>
    <scope>NUCLEOTIDE SEQUENCE</scope>
    <source>
        <strain evidence="15">Expedition CK06-06</strain>
    </source>
</reference>
<keyword evidence="10" id="KW-0479">Metal-binding</keyword>
<evidence type="ECO:0000256" key="5">
    <source>
        <dbReference type="ARBA" id="ARBA00007383"/>
    </source>
</evidence>
<evidence type="ECO:0000256" key="7">
    <source>
        <dbReference type="ARBA" id="ARBA00019179"/>
    </source>
</evidence>
<organism evidence="15">
    <name type="scientific">marine sediment metagenome</name>
    <dbReference type="NCBI Taxonomy" id="412755"/>
    <lineage>
        <taxon>unclassified sequences</taxon>
        <taxon>metagenomes</taxon>
        <taxon>ecological metagenomes</taxon>
    </lineage>
</organism>
<dbReference type="SUPFAM" id="SSF53098">
    <property type="entry name" value="Ribonuclease H-like"/>
    <property type="match status" value="1"/>
</dbReference>
<keyword evidence="12" id="KW-0378">Hydrolase</keyword>
<dbReference type="AlphaFoldDB" id="X0X6C4"/>
<evidence type="ECO:0000256" key="9">
    <source>
        <dbReference type="ARBA" id="ARBA00022722"/>
    </source>
</evidence>
<evidence type="ECO:0000313" key="15">
    <source>
        <dbReference type="EMBL" id="GAG38789.1"/>
    </source>
</evidence>
<feature type="domain" description="RNase H type-2" evidence="14">
    <location>
        <begin position="1"/>
        <end position="175"/>
    </location>
</feature>
<dbReference type="InterPro" id="IPR024567">
    <property type="entry name" value="RNase_HII/HIII_dom"/>
</dbReference>
<dbReference type="PROSITE" id="PS51975">
    <property type="entry name" value="RNASE_H_2"/>
    <property type="match status" value="1"/>
</dbReference>
<dbReference type="InterPro" id="IPR012337">
    <property type="entry name" value="RNaseH-like_sf"/>
</dbReference>
<comment type="caution">
    <text evidence="15">The sequence shown here is derived from an EMBL/GenBank/DDBJ whole genome shotgun (WGS) entry which is preliminary data.</text>
</comment>
<evidence type="ECO:0000256" key="13">
    <source>
        <dbReference type="ARBA" id="ARBA00023211"/>
    </source>
</evidence>
<dbReference type="PANTHER" id="PTHR10954">
    <property type="entry name" value="RIBONUCLEASE H2 SUBUNIT A"/>
    <property type="match status" value="1"/>
</dbReference>
<dbReference type="GO" id="GO:0006298">
    <property type="term" value="P:mismatch repair"/>
    <property type="evidence" value="ECO:0007669"/>
    <property type="project" value="TreeGrafter"/>
</dbReference>
<evidence type="ECO:0000256" key="2">
    <source>
        <dbReference type="ARBA" id="ARBA00001936"/>
    </source>
</evidence>
<dbReference type="GO" id="GO:0032299">
    <property type="term" value="C:ribonuclease H2 complex"/>
    <property type="evidence" value="ECO:0007669"/>
    <property type="project" value="TreeGrafter"/>
</dbReference>
<evidence type="ECO:0000256" key="12">
    <source>
        <dbReference type="ARBA" id="ARBA00022801"/>
    </source>
</evidence>
<dbReference type="GO" id="GO:0046872">
    <property type="term" value="F:metal ion binding"/>
    <property type="evidence" value="ECO:0007669"/>
    <property type="project" value="UniProtKB-KW"/>
</dbReference>
<evidence type="ECO:0000256" key="11">
    <source>
        <dbReference type="ARBA" id="ARBA00022759"/>
    </source>
</evidence>
<dbReference type="GO" id="GO:0005737">
    <property type="term" value="C:cytoplasm"/>
    <property type="evidence" value="ECO:0007669"/>
    <property type="project" value="UniProtKB-SubCell"/>
</dbReference>
<comment type="similarity">
    <text evidence="5">Belongs to the RNase HII family.</text>
</comment>
<comment type="cofactor">
    <cofactor evidence="2">
        <name>Mn(2+)</name>
        <dbReference type="ChEBI" id="CHEBI:29035"/>
    </cofactor>
</comment>
<dbReference type="GO" id="GO:0004523">
    <property type="term" value="F:RNA-DNA hybrid ribonuclease activity"/>
    <property type="evidence" value="ECO:0007669"/>
    <property type="project" value="UniProtKB-EC"/>
</dbReference>
<evidence type="ECO:0000256" key="6">
    <source>
        <dbReference type="ARBA" id="ARBA00012180"/>
    </source>
</evidence>
<dbReference type="CDD" id="cd07182">
    <property type="entry name" value="RNase_HII_bacteria_HII_like"/>
    <property type="match status" value="1"/>
</dbReference>
<dbReference type="Gene3D" id="3.30.420.10">
    <property type="entry name" value="Ribonuclease H-like superfamily/Ribonuclease H"/>
    <property type="match status" value="1"/>
</dbReference>
<feature type="non-terminal residue" evidence="15">
    <location>
        <position position="1"/>
    </location>
</feature>
<dbReference type="InterPro" id="IPR036397">
    <property type="entry name" value="RNaseH_sf"/>
</dbReference>
<comment type="catalytic activity">
    <reaction evidence="1">
        <text>Endonucleolytic cleavage to 5'-phosphomonoester.</text>
        <dbReference type="EC" id="3.1.26.4"/>
    </reaction>
</comment>
<comment type="subcellular location">
    <subcellularLocation>
        <location evidence="4">Cytoplasm</location>
    </subcellularLocation>
</comment>
<keyword evidence="8" id="KW-0963">Cytoplasm</keyword>
<dbReference type="PANTHER" id="PTHR10954:SF18">
    <property type="entry name" value="RIBONUCLEASE HII"/>
    <property type="match status" value="1"/>
</dbReference>
<evidence type="ECO:0000256" key="1">
    <source>
        <dbReference type="ARBA" id="ARBA00000077"/>
    </source>
</evidence>
<evidence type="ECO:0000256" key="10">
    <source>
        <dbReference type="ARBA" id="ARBA00022723"/>
    </source>
</evidence>
<proteinExistence type="inferred from homology"/>
<dbReference type="EC" id="3.1.26.4" evidence="6"/>
<comment type="cofactor">
    <cofactor evidence="3">
        <name>Mg(2+)</name>
        <dbReference type="ChEBI" id="CHEBI:18420"/>
    </cofactor>
</comment>
<keyword evidence="13" id="KW-0464">Manganese</keyword>
<dbReference type="GO" id="GO:0003723">
    <property type="term" value="F:RNA binding"/>
    <property type="evidence" value="ECO:0007669"/>
    <property type="project" value="InterPro"/>
</dbReference>
<dbReference type="GO" id="GO:0043137">
    <property type="term" value="P:DNA replication, removal of RNA primer"/>
    <property type="evidence" value="ECO:0007669"/>
    <property type="project" value="TreeGrafter"/>
</dbReference>
<name>X0X6C4_9ZZZZ</name>
<keyword evidence="11" id="KW-0255">Endonuclease</keyword>
<evidence type="ECO:0000259" key="14">
    <source>
        <dbReference type="PROSITE" id="PS51975"/>
    </source>
</evidence>
<dbReference type="InterPro" id="IPR022898">
    <property type="entry name" value="RNase_HII"/>
</dbReference>